<keyword evidence="4" id="KW-1185">Reference proteome</keyword>
<feature type="compositionally biased region" description="Basic and acidic residues" evidence="1">
    <location>
        <begin position="116"/>
        <end position="144"/>
    </location>
</feature>
<dbReference type="RefSeq" id="XP_018263701.2">
    <property type="nucleotide sequence ID" value="XM_018406893.2"/>
</dbReference>
<dbReference type="EMBL" id="CP144533">
    <property type="protein sequence ID" value="WWC60974.1"/>
    <property type="molecule type" value="Genomic_DNA"/>
</dbReference>
<evidence type="ECO:0000313" key="3">
    <source>
        <dbReference type="EMBL" id="WWC60974.1"/>
    </source>
</evidence>
<evidence type="ECO:0000259" key="2">
    <source>
        <dbReference type="PROSITE" id="PS50172"/>
    </source>
</evidence>
<feature type="compositionally biased region" description="Polar residues" evidence="1">
    <location>
        <begin position="1"/>
        <end position="12"/>
    </location>
</feature>
<evidence type="ECO:0000313" key="4">
    <source>
        <dbReference type="Proteomes" id="UP000078595"/>
    </source>
</evidence>
<reference evidence="3" key="2">
    <citation type="submission" date="2024-02" db="EMBL/GenBank/DDBJ databases">
        <title>Comparative genomics of Cryptococcus and Kwoniella reveals pathogenesis evolution and contrasting modes of karyotype evolution via chromosome fusion or intercentromeric recombination.</title>
        <authorList>
            <person name="Coelho M.A."/>
            <person name="David-Palma M."/>
            <person name="Shea T."/>
            <person name="Bowers K."/>
            <person name="McGinley-Smith S."/>
            <person name="Mohammad A.W."/>
            <person name="Gnirke A."/>
            <person name="Yurkov A.M."/>
            <person name="Nowrousian M."/>
            <person name="Sun S."/>
            <person name="Cuomo C.A."/>
            <person name="Heitman J."/>
        </authorList>
    </citation>
    <scope>NUCLEOTIDE SEQUENCE</scope>
    <source>
        <strain evidence="3">CBS 10117</strain>
    </source>
</reference>
<dbReference type="InterPro" id="IPR001357">
    <property type="entry name" value="BRCT_dom"/>
</dbReference>
<feature type="domain" description="BRCT" evidence="2">
    <location>
        <begin position="208"/>
        <end position="307"/>
    </location>
</feature>
<dbReference type="Gene3D" id="3.40.50.10190">
    <property type="entry name" value="BRCT domain"/>
    <property type="match status" value="1"/>
</dbReference>
<dbReference type="SMART" id="SM00292">
    <property type="entry name" value="BRCT"/>
    <property type="match status" value="1"/>
</dbReference>
<feature type="region of interest" description="Disordered" evidence="1">
    <location>
        <begin position="1"/>
        <end position="162"/>
    </location>
</feature>
<accession>A0AAJ8KMU6</accession>
<name>A0AAJ8KMU6_9TREE</name>
<feature type="compositionally biased region" description="Polar residues" evidence="1">
    <location>
        <begin position="56"/>
        <end position="73"/>
    </location>
</feature>
<dbReference type="Pfam" id="PF00533">
    <property type="entry name" value="BRCT"/>
    <property type="match status" value="1"/>
</dbReference>
<feature type="compositionally biased region" description="Low complexity" evidence="1">
    <location>
        <begin position="29"/>
        <end position="45"/>
    </location>
</feature>
<dbReference type="GeneID" id="28967272"/>
<gene>
    <name evidence="3" type="ORF">I303_103551</name>
</gene>
<dbReference type="AlphaFoldDB" id="A0AAJ8KMU6"/>
<proteinExistence type="predicted"/>
<dbReference type="KEGG" id="kdj:28967272"/>
<dbReference type="Proteomes" id="UP000078595">
    <property type="component" value="Chromosome 4"/>
</dbReference>
<feature type="compositionally biased region" description="Basic and acidic residues" evidence="1">
    <location>
        <begin position="89"/>
        <end position="108"/>
    </location>
</feature>
<evidence type="ECO:0000256" key="1">
    <source>
        <dbReference type="SAM" id="MobiDB-lite"/>
    </source>
</evidence>
<reference evidence="3" key="1">
    <citation type="submission" date="2013-07" db="EMBL/GenBank/DDBJ databases">
        <authorList>
            <consortium name="The Broad Institute Genome Sequencing Platform"/>
            <person name="Cuomo C."/>
            <person name="Litvintseva A."/>
            <person name="Chen Y."/>
            <person name="Heitman J."/>
            <person name="Sun S."/>
            <person name="Springer D."/>
            <person name="Dromer F."/>
            <person name="Young S.K."/>
            <person name="Zeng Q."/>
            <person name="Gargeya S."/>
            <person name="Fitzgerald M."/>
            <person name="Abouelleil A."/>
            <person name="Alvarado L."/>
            <person name="Berlin A.M."/>
            <person name="Chapman S.B."/>
            <person name="Dewar J."/>
            <person name="Goldberg J."/>
            <person name="Griggs A."/>
            <person name="Gujja S."/>
            <person name="Hansen M."/>
            <person name="Howarth C."/>
            <person name="Imamovic A."/>
            <person name="Larimer J."/>
            <person name="McCowan C."/>
            <person name="Murphy C."/>
            <person name="Pearson M."/>
            <person name="Priest M."/>
            <person name="Roberts A."/>
            <person name="Saif S."/>
            <person name="Shea T."/>
            <person name="Sykes S."/>
            <person name="Wortman J."/>
            <person name="Nusbaum C."/>
            <person name="Birren B."/>
        </authorList>
    </citation>
    <scope>NUCLEOTIDE SEQUENCE</scope>
    <source>
        <strain evidence="3">CBS 10117</strain>
    </source>
</reference>
<sequence length="332" mass="36207">MPTPLSPSSSQEIVPISPPPTAYLKKGFPSSITSSSSIKYPSSSKVNRDTDAGSRSYASIENSVKMAASSSSLKYGGFSELADPSLSPRPDRATRDRKLEPKQKEKQRITSSTHWSKKDVEDKEKRKAIDSQREELSKKSRSEVTQRMLSTRGKDLNPITNSDLYSRTDHFVSCSTGHQQSNRGGGSEGSMTYWQVRSAQVNDQARAKQTDILKGCLIYLNGSSGPKISNLQMQHLITTNGGRIAPLQSSSCTHIIANGGLSGSKTQKHIDGQGKRGASRRAKVVKVEWLLDSVKKGQRLSEAGYGMVEDPSQPNLFKTLGVKPKVESESST</sequence>
<dbReference type="InterPro" id="IPR036420">
    <property type="entry name" value="BRCT_dom_sf"/>
</dbReference>
<dbReference type="PROSITE" id="PS50172">
    <property type="entry name" value="BRCT"/>
    <property type="match status" value="1"/>
</dbReference>
<protein>
    <recommendedName>
        <fullName evidence="2">BRCT domain-containing protein</fullName>
    </recommendedName>
</protein>
<organism evidence="3 4">
    <name type="scientific">Kwoniella dejecticola CBS 10117</name>
    <dbReference type="NCBI Taxonomy" id="1296121"/>
    <lineage>
        <taxon>Eukaryota</taxon>
        <taxon>Fungi</taxon>
        <taxon>Dikarya</taxon>
        <taxon>Basidiomycota</taxon>
        <taxon>Agaricomycotina</taxon>
        <taxon>Tremellomycetes</taxon>
        <taxon>Tremellales</taxon>
        <taxon>Cryptococcaceae</taxon>
        <taxon>Kwoniella</taxon>
    </lineage>
</organism>
<dbReference type="SUPFAM" id="SSF52113">
    <property type="entry name" value="BRCT domain"/>
    <property type="match status" value="1"/>
</dbReference>